<dbReference type="EMBL" id="QRMZ01000011">
    <property type="protein sequence ID" value="RHK06207.1"/>
    <property type="molecule type" value="Genomic_DNA"/>
</dbReference>
<dbReference type="InterPro" id="IPR011055">
    <property type="entry name" value="Dup_hybrid_motif"/>
</dbReference>
<evidence type="ECO:0000313" key="5">
    <source>
        <dbReference type="Proteomes" id="UP000286288"/>
    </source>
</evidence>
<dbReference type="CDD" id="cd12797">
    <property type="entry name" value="M23_peptidase"/>
    <property type="match status" value="1"/>
</dbReference>
<dbReference type="Gene3D" id="2.70.70.10">
    <property type="entry name" value="Glucose Permease (Domain IIA)"/>
    <property type="match status" value="1"/>
</dbReference>
<organism evidence="4 5">
    <name type="scientific">Enterococcus casseliflavus</name>
    <name type="common">Enterococcus flavescens</name>
    <dbReference type="NCBI Taxonomy" id="37734"/>
    <lineage>
        <taxon>Bacteria</taxon>
        <taxon>Bacillati</taxon>
        <taxon>Bacillota</taxon>
        <taxon>Bacilli</taxon>
        <taxon>Lactobacillales</taxon>
        <taxon>Enterococcaceae</taxon>
        <taxon>Enterococcus</taxon>
    </lineage>
</organism>
<dbReference type="InterPro" id="IPR050570">
    <property type="entry name" value="Cell_wall_metabolism_enzyme"/>
</dbReference>
<evidence type="ECO:0000259" key="3">
    <source>
        <dbReference type="Pfam" id="PF01551"/>
    </source>
</evidence>
<dbReference type="Proteomes" id="UP000286288">
    <property type="component" value="Unassembled WGS sequence"/>
</dbReference>
<reference evidence="4 5" key="1">
    <citation type="submission" date="2018-08" db="EMBL/GenBank/DDBJ databases">
        <title>A genome reference for cultivated species of the human gut microbiota.</title>
        <authorList>
            <person name="Zou Y."/>
            <person name="Xue W."/>
            <person name="Luo G."/>
        </authorList>
    </citation>
    <scope>NUCLEOTIDE SEQUENCE [LARGE SCALE GENOMIC DNA]</scope>
    <source>
        <strain evidence="4 5">AF48-16</strain>
    </source>
</reference>
<feature type="chain" id="PRO_5019485137" evidence="2">
    <location>
        <begin position="42"/>
        <end position="358"/>
    </location>
</feature>
<evidence type="ECO:0000256" key="2">
    <source>
        <dbReference type="SAM" id="SignalP"/>
    </source>
</evidence>
<dbReference type="AlphaFoldDB" id="A0A415ES77"/>
<comment type="caution">
    <text evidence="4">The sequence shown here is derived from an EMBL/GenBank/DDBJ whole genome shotgun (WGS) entry which is preliminary data.</text>
</comment>
<evidence type="ECO:0000256" key="1">
    <source>
        <dbReference type="SAM" id="Coils"/>
    </source>
</evidence>
<evidence type="ECO:0000313" key="4">
    <source>
        <dbReference type="EMBL" id="RHK06207.1"/>
    </source>
</evidence>
<accession>A0A415ES77</accession>
<feature type="coiled-coil region" evidence="1">
    <location>
        <begin position="50"/>
        <end position="227"/>
    </location>
</feature>
<protein>
    <submittedName>
        <fullName evidence="4">Peptidase M23</fullName>
    </submittedName>
</protein>
<gene>
    <name evidence="4" type="ORF">DW084_09380</name>
</gene>
<feature type="domain" description="M23ase beta-sheet core" evidence="3">
    <location>
        <begin position="256"/>
        <end position="343"/>
    </location>
</feature>
<proteinExistence type="predicted"/>
<keyword evidence="1" id="KW-0175">Coiled coil</keyword>
<sequence length="358" mass="38832">MNKHVKVAKLLKKEGVTSLKKKIFLLLALTLPLFQPAISYAAETKSTEELTVLTAELATYEEEVTTSQQKVTALESQLADYQEELSQLAQENKEVQTQIAALNDQKAQHQESQAPSSLVVDGPQATIQQLRKFSEQQAALREVNQQLAEKEAQQQRITSYQTLTQAQLVHSKEQLATAKEELQSQQEQLQQTQAQVQDLQEKVDKEAKAAEEAKQKAKEAAEKAAASEFSLPITGAVSISSGFGTRADPTGFSGTQHDGIDFTGQAGEKIVAARDGQVEDAGYGPSTGNYVILAHDNGFYSYYFHLTAVSVSKGATVAVGEQVGTMGTTGNSTGVHLHFGLSKTLWSDFVDPAAYLPL</sequence>
<dbReference type="SUPFAM" id="SSF51261">
    <property type="entry name" value="Duplicated hybrid motif"/>
    <property type="match status" value="1"/>
</dbReference>
<dbReference type="Pfam" id="PF01551">
    <property type="entry name" value="Peptidase_M23"/>
    <property type="match status" value="1"/>
</dbReference>
<name>A0A415ES77_ENTCA</name>
<dbReference type="InterPro" id="IPR016047">
    <property type="entry name" value="M23ase_b-sheet_dom"/>
</dbReference>
<feature type="signal peptide" evidence="2">
    <location>
        <begin position="1"/>
        <end position="41"/>
    </location>
</feature>
<dbReference type="PANTHER" id="PTHR21666:SF270">
    <property type="entry name" value="MUREIN HYDROLASE ACTIVATOR ENVC"/>
    <property type="match status" value="1"/>
</dbReference>
<dbReference type="PANTHER" id="PTHR21666">
    <property type="entry name" value="PEPTIDASE-RELATED"/>
    <property type="match status" value="1"/>
</dbReference>
<dbReference type="GO" id="GO:0004222">
    <property type="term" value="F:metalloendopeptidase activity"/>
    <property type="evidence" value="ECO:0007669"/>
    <property type="project" value="TreeGrafter"/>
</dbReference>
<keyword evidence="2" id="KW-0732">Signal</keyword>